<organism evidence="1 2">
    <name type="scientific">Naumannella cuiyingiana</name>
    <dbReference type="NCBI Taxonomy" id="1347891"/>
    <lineage>
        <taxon>Bacteria</taxon>
        <taxon>Bacillati</taxon>
        <taxon>Actinomycetota</taxon>
        <taxon>Actinomycetes</taxon>
        <taxon>Propionibacteriales</taxon>
        <taxon>Propionibacteriaceae</taxon>
        <taxon>Naumannella</taxon>
    </lineage>
</organism>
<dbReference type="EMBL" id="JACBZS010000001">
    <property type="protein sequence ID" value="NYI71336.1"/>
    <property type="molecule type" value="Genomic_DNA"/>
</dbReference>
<reference evidence="1 2" key="1">
    <citation type="submission" date="2020-07" db="EMBL/GenBank/DDBJ databases">
        <title>Sequencing the genomes of 1000 actinobacteria strains.</title>
        <authorList>
            <person name="Klenk H.-P."/>
        </authorList>
    </citation>
    <scope>NUCLEOTIDE SEQUENCE [LARGE SCALE GENOMIC DNA]</scope>
    <source>
        <strain evidence="1 2">DSM 103164</strain>
    </source>
</reference>
<name>A0A7Z0D9A0_9ACTN</name>
<accession>A0A7Z0D9A0</accession>
<comment type="caution">
    <text evidence="1">The sequence shown here is derived from an EMBL/GenBank/DDBJ whole genome shotgun (WGS) entry which is preliminary data.</text>
</comment>
<dbReference type="AlphaFoldDB" id="A0A7Z0D9A0"/>
<gene>
    <name evidence="1" type="ORF">GGQ54_001896</name>
</gene>
<proteinExistence type="predicted"/>
<evidence type="ECO:0000313" key="1">
    <source>
        <dbReference type="EMBL" id="NYI71336.1"/>
    </source>
</evidence>
<keyword evidence="2" id="KW-1185">Reference proteome</keyword>
<sequence length="34" mass="3501">MAQRRTEGGGLPGYVGGQEDLLIDITLDIAGAGR</sequence>
<evidence type="ECO:0000313" key="2">
    <source>
        <dbReference type="Proteomes" id="UP000527616"/>
    </source>
</evidence>
<dbReference type="Proteomes" id="UP000527616">
    <property type="component" value="Unassembled WGS sequence"/>
</dbReference>
<protein>
    <submittedName>
        <fullName evidence="1">Uncharacterized protein</fullName>
    </submittedName>
</protein>